<dbReference type="STRING" id="463040.CAL15_21470"/>
<dbReference type="Proteomes" id="UP000194161">
    <property type="component" value="Chromosome"/>
</dbReference>
<proteinExistence type="predicted"/>
<protein>
    <submittedName>
        <fullName evidence="2">Uncharacterized protein</fullName>
    </submittedName>
</protein>
<dbReference type="InterPro" id="IPR019734">
    <property type="entry name" value="TPR_rpt"/>
</dbReference>
<dbReference type="SUPFAM" id="SSF48452">
    <property type="entry name" value="TPR-like"/>
    <property type="match status" value="1"/>
</dbReference>
<dbReference type="OrthoDB" id="1551390at2"/>
<dbReference type="Gene3D" id="1.25.40.10">
    <property type="entry name" value="Tetratricopeptide repeat domain"/>
    <property type="match status" value="1"/>
</dbReference>
<gene>
    <name evidence="2" type="ORF">CAL15_21470</name>
</gene>
<dbReference type="EMBL" id="CP021111">
    <property type="protein sequence ID" value="ARP97585.1"/>
    <property type="molecule type" value="Genomic_DNA"/>
</dbReference>
<dbReference type="KEGG" id="bgm:CAL15_21470"/>
<dbReference type="PROSITE" id="PS50005">
    <property type="entry name" value="TPR"/>
    <property type="match status" value="1"/>
</dbReference>
<feature type="repeat" description="TPR" evidence="1">
    <location>
        <begin position="11"/>
        <end position="44"/>
    </location>
</feature>
<keyword evidence="3" id="KW-1185">Reference proteome</keyword>
<keyword evidence="1" id="KW-0802">TPR repeat</keyword>
<name>A0A1W6ZK01_9BORD</name>
<accession>A0A1W6ZK01</accession>
<evidence type="ECO:0000313" key="3">
    <source>
        <dbReference type="Proteomes" id="UP000194161"/>
    </source>
</evidence>
<dbReference type="AlphaFoldDB" id="A0A1W6ZK01"/>
<evidence type="ECO:0000313" key="2">
    <source>
        <dbReference type="EMBL" id="ARP97585.1"/>
    </source>
</evidence>
<evidence type="ECO:0000256" key="1">
    <source>
        <dbReference type="PROSITE-ProRule" id="PRU00339"/>
    </source>
</evidence>
<sequence length="149" mass="16860">MELPDDIYERVEALSEEGNVLMEDGDNEGAEAVWRQALDLLPEPKTEWEAYMWLNASIGEACYFQENYADAVQVLFDALNAPGGPENPFVHYMLGKALWQIGEDEDRAVDELLRAYMLDGVDIFDGDEEEGPDMLQLLIDRGLVEPDED</sequence>
<organism evidence="2 3">
    <name type="scientific">Bordetella genomosp. 13</name>
    <dbReference type="NCBI Taxonomy" id="463040"/>
    <lineage>
        <taxon>Bacteria</taxon>
        <taxon>Pseudomonadati</taxon>
        <taxon>Pseudomonadota</taxon>
        <taxon>Betaproteobacteria</taxon>
        <taxon>Burkholderiales</taxon>
        <taxon>Alcaligenaceae</taxon>
        <taxon>Bordetella</taxon>
    </lineage>
</organism>
<dbReference type="InterPro" id="IPR011990">
    <property type="entry name" value="TPR-like_helical_dom_sf"/>
</dbReference>
<reference evidence="2 3" key="1">
    <citation type="submission" date="2017-05" db="EMBL/GenBank/DDBJ databases">
        <title>Complete and WGS of Bordetella genogroups.</title>
        <authorList>
            <person name="Spilker T."/>
            <person name="LiPuma J."/>
        </authorList>
    </citation>
    <scope>NUCLEOTIDE SEQUENCE [LARGE SCALE GENOMIC DNA]</scope>
    <source>
        <strain evidence="2 3">AU7206</strain>
    </source>
</reference>